<dbReference type="OrthoDB" id="214150at2"/>
<dbReference type="InterPro" id="IPR014922">
    <property type="entry name" value="YdhG-like"/>
</dbReference>
<feature type="domain" description="YdhG-like" evidence="1">
    <location>
        <begin position="16"/>
        <end position="110"/>
    </location>
</feature>
<keyword evidence="3" id="KW-1185">Reference proteome</keyword>
<gene>
    <name evidence="2" type="ordered locus">TERTU_4551</name>
</gene>
<dbReference type="RefSeq" id="WP_015819159.1">
    <property type="nucleotide sequence ID" value="NC_012997.1"/>
</dbReference>
<dbReference type="EMBL" id="CP001614">
    <property type="protein sequence ID" value="ACR13046.1"/>
    <property type="molecule type" value="Genomic_DNA"/>
</dbReference>
<dbReference type="KEGG" id="ttu:TERTU_4551"/>
<dbReference type="STRING" id="377629.TERTU_4551"/>
<dbReference type="PIRSF" id="PIRSF021308">
    <property type="entry name" value="UCP021308"/>
    <property type="match status" value="1"/>
</dbReference>
<name>C5BJR5_TERTT</name>
<dbReference type="Pfam" id="PF13376">
    <property type="entry name" value="OmdA"/>
    <property type="match status" value="1"/>
</dbReference>
<evidence type="ECO:0000313" key="3">
    <source>
        <dbReference type="Proteomes" id="UP000009080"/>
    </source>
</evidence>
<protein>
    <recommendedName>
        <fullName evidence="1">YdhG-like domain-containing protein</fullName>
    </recommendedName>
</protein>
<organism evidence="2 3">
    <name type="scientific">Teredinibacter turnerae (strain ATCC 39867 / T7901)</name>
    <dbReference type="NCBI Taxonomy" id="377629"/>
    <lineage>
        <taxon>Bacteria</taxon>
        <taxon>Pseudomonadati</taxon>
        <taxon>Pseudomonadota</taxon>
        <taxon>Gammaproteobacteria</taxon>
        <taxon>Cellvibrionales</taxon>
        <taxon>Cellvibrionaceae</taxon>
        <taxon>Teredinibacter</taxon>
    </lineage>
</organism>
<dbReference type="AlphaFoldDB" id="C5BJR5"/>
<evidence type="ECO:0000313" key="2">
    <source>
        <dbReference type="EMBL" id="ACR13046.1"/>
    </source>
</evidence>
<dbReference type="Proteomes" id="UP000009080">
    <property type="component" value="Chromosome"/>
</dbReference>
<evidence type="ECO:0000259" key="1">
    <source>
        <dbReference type="Pfam" id="PF08818"/>
    </source>
</evidence>
<dbReference type="Pfam" id="PF08818">
    <property type="entry name" value="DUF1801"/>
    <property type="match status" value="1"/>
</dbReference>
<proteinExistence type="predicted"/>
<dbReference type="SUPFAM" id="SSF159888">
    <property type="entry name" value="YdhG-like"/>
    <property type="match status" value="1"/>
</dbReference>
<dbReference type="eggNOG" id="COG4430">
    <property type="taxonomic scope" value="Bacteria"/>
</dbReference>
<dbReference type="Gene3D" id="3.90.1150.200">
    <property type="match status" value="1"/>
</dbReference>
<dbReference type="InterPro" id="IPR016786">
    <property type="entry name" value="YdeI_bac"/>
</dbReference>
<accession>C5BJR5</accession>
<sequence>MSGNDIENYIAARATWRAEIEKLRVILIKCGLDETIKWSKPCYVFQGRNIAIIQPFKNVCALMFFCGKFLDDVYGKLQSQGENSQLAMRLQYRCVTDIDANVIEEYVEQAKNYVPTKTEHKKRELVLPEELIAAFGKSETLEQSFFSLTPGRQRGFVLYISGAKKSATRAARVEKCESLILSGKGLHDK</sequence>
<reference evidence="2 3" key="1">
    <citation type="journal article" date="2009" name="PLoS ONE">
        <title>The complete genome of Teredinibacter turnerae T7901: an intracellular endosymbiont of marine wood-boring bivalves (shipworms).</title>
        <authorList>
            <person name="Yang J.C."/>
            <person name="Madupu R."/>
            <person name="Durkin A.S."/>
            <person name="Ekborg N.A."/>
            <person name="Pedamallu C.S."/>
            <person name="Hostetler J.B."/>
            <person name="Radune D."/>
            <person name="Toms B.S."/>
            <person name="Henrissat B."/>
            <person name="Coutinho P.M."/>
            <person name="Schwarz S."/>
            <person name="Field L."/>
            <person name="Trindade-Silva A.E."/>
            <person name="Soares C.A.G."/>
            <person name="Elshahawi S."/>
            <person name="Hanora A."/>
            <person name="Schmidt E.W."/>
            <person name="Haygood M.G."/>
            <person name="Posfai J."/>
            <person name="Benner J."/>
            <person name="Madinger C."/>
            <person name="Nove J."/>
            <person name="Anton B."/>
            <person name="Chaudhary K."/>
            <person name="Foster J."/>
            <person name="Holman A."/>
            <person name="Kumar S."/>
            <person name="Lessard P.A."/>
            <person name="Luyten Y.A."/>
            <person name="Slatko B."/>
            <person name="Wood N."/>
            <person name="Wu B."/>
            <person name="Teplitski M."/>
            <person name="Mougous J.D."/>
            <person name="Ward N."/>
            <person name="Eisen J.A."/>
            <person name="Badger J.H."/>
            <person name="Distel D.L."/>
        </authorList>
    </citation>
    <scope>NUCLEOTIDE SEQUENCE [LARGE SCALE GENOMIC DNA]</scope>
    <source>
        <strain evidence="3">ATCC 39867 / T7901</strain>
    </source>
</reference>
<dbReference type="HOGENOM" id="CLU_116201_0_0_6"/>